<dbReference type="EMBL" id="JAOYFB010000036">
    <property type="protein sequence ID" value="KAK4021255.1"/>
    <property type="molecule type" value="Genomic_DNA"/>
</dbReference>
<dbReference type="Proteomes" id="UP001234178">
    <property type="component" value="Unassembled WGS sequence"/>
</dbReference>
<reference evidence="1 2" key="1">
    <citation type="journal article" date="2023" name="Nucleic Acids Res.">
        <title>The hologenome of Daphnia magna reveals possible DNA methylation and microbiome-mediated evolution of the host genome.</title>
        <authorList>
            <person name="Chaturvedi A."/>
            <person name="Li X."/>
            <person name="Dhandapani V."/>
            <person name="Marshall H."/>
            <person name="Kissane S."/>
            <person name="Cuenca-Cambronero M."/>
            <person name="Asole G."/>
            <person name="Calvet F."/>
            <person name="Ruiz-Romero M."/>
            <person name="Marangio P."/>
            <person name="Guigo R."/>
            <person name="Rago D."/>
            <person name="Mirbahai L."/>
            <person name="Eastwood N."/>
            <person name="Colbourne J.K."/>
            <person name="Zhou J."/>
            <person name="Mallon E."/>
            <person name="Orsini L."/>
        </authorList>
    </citation>
    <scope>NUCLEOTIDE SEQUENCE [LARGE SCALE GENOMIC DNA]</scope>
    <source>
        <strain evidence="1">LRV0_1</strain>
    </source>
</reference>
<evidence type="ECO:0000313" key="1">
    <source>
        <dbReference type="EMBL" id="KAK4021255.1"/>
    </source>
</evidence>
<protein>
    <submittedName>
        <fullName evidence="1">Uncharacterized protein</fullName>
    </submittedName>
</protein>
<name>A0ABR0A7Y9_9CRUS</name>
<accession>A0ABR0A7Y9</accession>
<proteinExistence type="predicted"/>
<evidence type="ECO:0000313" key="2">
    <source>
        <dbReference type="Proteomes" id="UP001234178"/>
    </source>
</evidence>
<sequence length="186" mass="20230">MESWTHLRGLDVPNVQPEDVGVLIGLDVAEAHDHMDSVKPPAGTIGPIAFKTPFGWCLGGQTGPPQDGRTFIAHIVSEESSEDLNELVKNSGSWRRKTLTWNSLFSTKTIIVTSIQRQQIASDETSTLTTTSTPSIPKTGQKVISALREFCLASPTLDLDLEKLPIVQTLGVMSNGKTDMLTFKIV</sequence>
<keyword evidence="2" id="KW-1185">Reference proteome</keyword>
<gene>
    <name evidence="1" type="ORF">OUZ56_003174</name>
</gene>
<comment type="caution">
    <text evidence="1">The sequence shown here is derived from an EMBL/GenBank/DDBJ whole genome shotgun (WGS) entry which is preliminary data.</text>
</comment>
<organism evidence="1 2">
    <name type="scientific">Daphnia magna</name>
    <dbReference type="NCBI Taxonomy" id="35525"/>
    <lineage>
        <taxon>Eukaryota</taxon>
        <taxon>Metazoa</taxon>
        <taxon>Ecdysozoa</taxon>
        <taxon>Arthropoda</taxon>
        <taxon>Crustacea</taxon>
        <taxon>Branchiopoda</taxon>
        <taxon>Diplostraca</taxon>
        <taxon>Cladocera</taxon>
        <taxon>Anomopoda</taxon>
        <taxon>Daphniidae</taxon>
        <taxon>Daphnia</taxon>
    </lineage>
</organism>